<dbReference type="InterPro" id="IPR000383">
    <property type="entry name" value="Xaa-Pro-like_dom"/>
</dbReference>
<evidence type="ECO:0000313" key="3">
    <source>
        <dbReference type="EMBL" id="MFC4306308.1"/>
    </source>
</evidence>
<sequence length="571" mass="65475">MNSQRMYEVNVERNVEIRLRDGICLRADVYSPISERKFPVLLMRLPYDKSVSEAIGYMHPEWYARQGYIVVTQDVRGRYASDGEFRPFFNERQDGVDSIRWAKRLPQSSGKVGMYGFSYVGATQLHPAADCSEELTAIAPAFTNDGYYEDWTYRNGALHLAFVQSWATSLAPDIAIRQGDAEAAGDLLRKMNRIGERYDHLPLHAHPGISKPFSPFYYEWLEHPTFDDYWKQWDLRIEYDNIKLPAMHIGGWYDIFIEGTIRNYRGMSSRHPNQKLVIGPWVHYPWTALSRDADYGEDARNVVDHLQVRWFDYWLKGRDNGIMDEPSVHIFVMGDNAWRQEREWPLARTQYTKFYLHSEGNANSLSGSGTLDTNAPDSESCDIYAYNPLDPVPSLGGNSCCVPSIAPMGARDQRPVEIRNDVLVYTSQELTEDVEVTGPIRAVLYASSSADDTDFTVKLVDVHPGGKAINIVQGIQRASYRDSNEQPSPIEPGRIYKYEFHVGSTSQVFKKNHRIRIEISSSNFPLYERSLNSFRTDREGDYTDVKAATQKIYHDAEHPTHLVLPVIPRNR</sequence>
<organism evidence="3 4">
    <name type="scientific">Cohnella boryungensis</name>
    <dbReference type="NCBI Taxonomy" id="768479"/>
    <lineage>
        <taxon>Bacteria</taxon>
        <taxon>Bacillati</taxon>
        <taxon>Bacillota</taxon>
        <taxon>Bacilli</taxon>
        <taxon>Bacillales</taxon>
        <taxon>Paenibacillaceae</taxon>
        <taxon>Cohnella</taxon>
    </lineage>
</organism>
<dbReference type="InterPro" id="IPR008979">
    <property type="entry name" value="Galactose-bd-like_sf"/>
</dbReference>
<dbReference type="SMART" id="SM00939">
    <property type="entry name" value="PepX_C"/>
    <property type="match status" value="1"/>
</dbReference>
<reference evidence="4" key="1">
    <citation type="journal article" date="2019" name="Int. J. Syst. Evol. Microbiol.">
        <title>The Global Catalogue of Microorganisms (GCM) 10K type strain sequencing project: providing services to taxonomists for standard genome sequencing and annotation.</title>
        <authorList>
            <consortium name="The Broad Institute Genomics Platform"/>
            <consortium name="The Broad Institute Genome Sequencing Center for Infectious Disease"/>
            <person name="Wu L."/>
            <person name="Ma J."/>
        </authorList>
    </citation>
    <scope>NUCLEOTIDE SEQUENCE [LARGE SCALE GENOMIC DNA]</scope>
    <source>
        <strain evidence="4">CGMCC 4.1641</strain>
    </source>
</reference>
<keyword evidence="1 3" id="KW-0378">Hydrolase</keyword>
<dbReference type="InterPro" id="IPR050585">
    <property type="entry name" value="Xaa-Pro_dipeptidyl-ppase/CocE"/>
</dbReference>
<keyword evidence="4" id="KW-1185">Reference proteome</keyword>
<dbReference type="SUPFAM" id="SSF49785">
    <property type="entry name" value="Galactose-binding domain-like"/>
    <property type="match status" value="1"/>
</dbReference>
<evidence type="ECO:0000259" key="2">
    <source>
        <dbReference type="SMART" id="SM00939"/>
    </source>
</evidence>
<dbReference type="Gene3D" id="2.60.120.260">
    <property type="entry name" value="Galactose-binding domain-like"/>
    <property type="match status" value="1"/>
</dbReference>
<dbReference type="EMBL" id="JBHSED010000058">
    <property type="protein sequence ID" value="MFC4306308.1"/>
    <property type="molecule type" value="Genomic_DNA"/>
</dbReference>
<dbReference type="Proteomes" id="UP001595755">
    <property type="component" value="Unassembled WGS sequence"/>
</dbReference>
<accession>A0ABV8SI49</accession>
<dbReference type="GO" id="GO:0016787">
    <property type="term" value="F:hydrolase activity"/>
    <property type="evidence" value="ECO:0007669"/>
    <property type="project" value="UniProtKB-KW"/>
</dbReference>
<protein>
    <submittedName>
        <fullName evidence="3">CocE/NonD family hydrolase</fullName>
    </submittedName>
</protein>
<dbReference type="InterPro" id="IPR013736">
    <property type="entry name" value="Xaa-Pro_dipept_C"/>
</dbReference>
<dbReference type="InterPro" id="IPR029058">
    <property type="entry name" value="AB_hydrolase_fold"/>
</dbReference>
<evidence type="ECO:0000256" key="1">
    <source>
        <dbReference type="ARBA" id="ARBA00022801"/>
    </source>
</evidence>
<dbReference type="NCBIfam" id="TIGR00976">
    <property type="entry name" value="CocE_NonD"/>
    <property type="match status" value="1"/>
</dbReference>
<dbReference type="Pfam" id="PF02129">
    <property type="entry name" value="Peptidase_S15"/>
    <property type="match status" value="1"/>
</dbReference>
<comment type="caution">
    <text evidence="3">The sequence shown here is derived from an EMBL/GenBank/DDBJ whole genome shotgun (WGS) entry which is preliminary data.</text>
</comment>
<name>A0ABV8SI49_9BACL</name>
<dbReference type="InterPro" id="IPR005674">
    <property type="entry name" value="CocE/Ser_esterase"/>
</dbReference>
<dbReference type="PANTHER" id="PTHR43056:SF10">
    <property type="entry name" value="COCE_NOND FAMILY, PUTATIVE (AFU_ORTHOLOGUE AFUA_7G00600)-RELATED"/>
    <property type="match status" value="1"/>
</dbReference>
<dbReference type="Gene3D" id="3.40.50.1820">
    <property type="entry name" value="alpha/beta hydrolase"/>
    <property type="match status" value="1"/>
</dbReference>
<feature type="domain" description="Xaa-Pro dipeptidyl-peptidase C-terminal" evidence="2">
    <location>
        <begin position="308"/>
        <end position="563"/>
    </location>
</feature>
<dbReference type="SUPFAM" id="SSF53474">
    <property type="entry name" value="alpha/beta-Hydrolases"/>
    <property type="match status" value="1"/>
</dbReference>
<gene>
    <name evidence="3" type="ORF">ACFO1S_23060</name>
</gene>
<dbReference type="RefSeq" id="WP_204601623.1">
    <property type="nucleotide sequence ID" value="NZ_JBHSED010000058.1"/>
</dbReference>
<dbReference type="PANTHER" id="PTHR43056">
    <property type="entry name" value="PEPTIDASE S9 PROLYL OLIGOPEPTIDASE"/>
    <property type="match status" value="1"/>
</dbReference>
<dbReference type="Gene3D" id="1.10.3020.10">
    <property type="entry name" value="alpha-amino acid ester hydrolase ( Helical cap domain)"/>
    <property type="match status" value="1"/>
</dbReference>
<proteinExistence type="predicted"/>
<dbReference type="Pfam" id="PF08530">
    <property type="entry name" value="PepX_C"/>
    <property type="match status" value="1"/>
</dbReference>
<evidence type="ECO:0000313" key="4">
    <source>
        <dbReference type="Proteomes" id="UP001595755"/>
    </source>
</evidence>